<dbReference type="InterPro" id="IPR042001">
    <property type="entry name" value="Sortase_F"/>
</dbReference>
<evidence type="ECO:0000313" key="4">
    <source>
        <dbReference type="Proteomes" id="UP000287352"/>
    </source>
</evidence>
<feature type="signal peptide" evidence="2">
    <location>
        <begin position="1"/>
        <end position="32"/>
    </location>
</feature>
<comment type="caution">
    <text evidence="3">The sequence shown here is derived from an EMBL/GenBank/DDBJ whole genome shotgun (WGS) entry which is preliminary data.</text>
</comment>
<protein>
    <recommendedName>
        <fullName evidence="5">Class F sortase</fullName>
    </recommendedName>
</protein>
<evidence type="ECO:0000256" key="2">
    <source>
        <dbReference type="SAM" id="SignalP"/>
    </source>
</evidence>
<dbReference type="Proteomes" id="UP000287352">
    <property type="component" value="Unassembled WGS sequence"/>
</dbReference>
<evidence type="ECO:0008006" key="5">
    <source>
        <dbReference type="Google" id="ProtNLM"/>
    </source>
</evidence>
<dbReference type="CDD" id="cd05829">
    <property type="entry name" value="Sortase_F"/>
    <property type="match status" value="1"/>
</dbReference>
<dbReference type="Pfam" id="PF04203">
    <property type="entry name" value="Sortase"/>
    <property type="match status" value="1"/>
</dbReference>
<dbReference type="InterPro" id="IPR023365">
    <property type="entry name" value="Sortase_dom-sf"/>
</dbReference>
<accession>A0A401ZVU5</accession>
<feature type="chain" id="PRO_5018984481" description="Class F sortase" evidence="2">
    <location>
        <begin position="33"/>
        <end position="218"/>
    </location>
</feature>
<dbReference type="Gene3D" id="2.40.260.10">
    <property type="entry name" value="Sortase"/>
    <property type="match status" value="1"/>
</dbReference>
<dbReference type="GO" id="GO:0016787">
    <property type="term" value="F:hydrolase activity"/>
    <property type="evidence" value="ECO:0007669"/>
    <property type="project" value="UniProtKB-KW"/>
</dbReference>
<gene>
    <name evidence="3" type="ORF">KTT_08260</name>
</gene>
<organism evidence="3 4">
    <name type="scientific">Tengunoibacter tsumagoiensis</name>
    <dbReference type="NCBI Taxonomy" id="2014871"/>
    <lineage>
        <taxon>Bacteria</taxon>
        <taxon>Bacillati</taxon>
        <taxon>Chloroflexota</taxon>
        <taxon>Ktedonobacteria</taxon>
        <taxon>Ktedonobacterales</taxon>
        <taxon>Dictyobacteraceae</taxon>
        <taxon>Tengunoibacter</taxon>
    </lineage>
</organism>
<dbReference type="EMBL" id="BIFR01000001">
    <property type="protein sequence ID" value="GCE10967.1"/>
    <property type="molecule type" value="Genomic_DNA"/>
</dbReference>
<keyword evidence="1" id="KW-0378">Hydrolase</keyword>
<keyword evidence="2" id="KW-0732">Signal</keyword>
<dbReference type="PROSITE" id="PS51257">
    <property type="entry name" value="PROKAR_LIPOPROTEIN"/>
    <property type="match status" value="1"/>
</dbReference>
<evidence type="ECO:0000313" key="3">
    <source>
        <dbReference type="EMBL" id="GCE10967.1"/>
    </source>
</evidence>
<dbReference type="RefSeq" id="WP_126578523.1">
    <property type="nucleotide sequence ID" value="NZ_BIFR01000001.1"/>
</dbReference>
<evidence type="ECO:0000256" key="1">
    <source>
        <dbReference type="ARBA" id="ARBA00022801"/>
    </source>
</evidence>
<keyword evidence="4" id="KW-1185">Reference proteome</keyword>
<dbReference type="OrthoDB" id="157320at2"/>
<sequence>MSISRFLQQARWPTFLLLLLLLSSCGSSNQGAQVKVQAQPKVVTTPTPTPAPVSVPLPAATPTATPAQKPVKLIIPSIDINADIEEVGLDANGNLDTPKVRYLDNVGWYNLGPVPGDSGSAVIDGHLDRPGGSPAVFWNLRNIQVGAKVMVVDAAGSTRTFQVTRVATYPPNQAPVQDIFAGSGGSFLNLITCTGTWIPAEHQTTLRFVAYTTLVPNN</sequence>
<dbReference type="SUPFAM" id="SSF63817">
    <property type="entry name" value="Sortase"/>
    <property type="match status" value="1"/>
</dbReference>
<name>A0A401ZVU5_9CHLR</name>
<proteinExistence type="predicted"/>
<dbReference type="InterPro" id="IPR005754">
    <property type="entry name" value="Sortase"/>
</dbReference>
<dbReference type="AlphaFoldDB" id="A0A401ZVU5"/>
<reference evidence="4" key="1">
    <citation type="submission" date="2018-12" db="EMBL/GenBank/DDBJ databases">
        <title>Tengunoibacter tsumagoiensis gen. nov., sp. nov., Dictyobacter kobayashii sp. nov., D. alpinus sp. nov., and D. joshuensis sp. nov. and description of Dictyobacteraceae fam. nov. within the order Ktedonobacterales isolated from Tengu-no-mugimeshi.</title>
        <authorList>
            <person name="Wang C.M."/>
            <person name="Zheng Y."/>
            <person name="Sakai Y."/>
            <person name="Toyoda A."/>
            <person name="Minakuchi Y."/>
            <person name="Abe K."/>
            <person name="Yokota A."/>
            <person name="Yabe S."/>
        </authorList>
    </citation>
    <scope>NUCLEOTIDE SEQUENCE [LARGE SCALE GENOMIC DNA]</scope>
    <source>
        <strain evidence="4">Uno3</strain>
    </source>
</reference>